<dbReference type="RefSeq" id="WP_007787176.1">
    <property type="nucleotide sequence ID" value="NZ_CM001441.1"/>
</dbReference>
<evidence type="ECO:0000313" key="2">
    <source>
        <dbReference type="Proteomes" id="UP000005104"/>
    </source>
</evidence>
<dbReference type="Proteomes" id="UP000005104">
    <property type="component" value="Chromosome"/>
</dbReference>
<dbReference type="OrthoDB" id="199763at2"/>
<dbReference type="AlphaFoldDB" id="H5XZL9"/>
<organism evidence="1 2">
    <name type="scientific">Desulfosporosinus youngiae DSM 17734</name>
    <dbReference type="NCBI Taxonomy" id="768710"/>
    <lineage>
        <taxon>Bacteria</taxon>
        <taxon>Bacillati</taxon>
        <taxon>Bacillota</taxon>
        <taxon>Clostridia</taxon>
        <taxon>Eubacteriales</taxon>
        <taxon>Desulfitobacteriaceae</taxon>
        <taxon>Desulfosporosinus</taxon>
    </lineage>
</organism>
<accession>H5XZL9</accession>
<proteinExistence type="predicted"/>
<gene>
    <name evidence="1" type="ORF">DesyoDRAFT_5059</name>
</gene>
<protein>
    <submittedName>
        <fullName evidence="1">Uncharacterized protein</fullName>
    </submittedName>
</protein>
<reference evidence="1 2" key="1">
    <citation type="submission" date="2011-11" db="EMBL/GenBank/DDBJ databases">
        <title>The Noncontiguous Finished genome of Desulfosporosinus youngiae DSM 17734.</title>
        <authorList>
            <consortium name="US DOE Joint Genome Institute (JGI-PGF)"/>
            <person name="Lucas S."/>
            <person name="Han J."/>
            <person name="Lapidus A."/>
            <person name="Cheng J.-F."/>
            <person name="Goodwin L."/>
            <person name="Pitluck S."/>
            <person name="Peters L."/>
            <person name="Ovchinnikova G."/>
            <person name="Lu M."/>
            <person name="Land M.L."/>
            <person name="Hauser L."/>
            <person name="Pester M."/>
            <person name="Spring S."/>
            <person name="Ollivier B."/>
            <person name="Rattei T."/>
            <person name="Klenk H.-P."/>
            <person name="Wagner M."/>
            <person name="Loy A."/>
            <person name="Woyke T.J."/>
        </authorList>
    </citation>
    <scope>NUCLEOTIDE SEQUENCE [LARGE SCALE GENOMIC DNA]</scope>
    <source>
        <strain evidence="1 2">DSM 17734</strain>
    </source>
</reference>
<dbReference type="EMBL" id="CM001441">
    <property type="protein sequence ID" value="EHQ91993.1"/>
    <property type="molecule type" value="Genomic_DNA"/>
</dbReference>
<dbReference type="eggNOG" id="COG2002">
    <property type="taxonomic scope" value="Bacteria"/>
</dbReference>
<dbReference type="HOGENOM" id="CLU_158484_7_1_9"/>
<evidence type="ECO:0000313" key="1">
    <source>
        <dbReference type="EMBL" id="EHQ91993.1"/>
    </source>
</evidence>
<name>H5XZL9_9FIRM</name>
<sequence>MANIQQVQKRMLVSLAQIAKDINLNEGDYILIEKRDNGVFLRPVDWVDKKQKYFWTEPWQEKMQRSQEALENGDYKTFESMEDAIRDLEDLANASGNKNKTL</sequence>
<dbReference type="STRING" id="768710.DesyoDRAFT_5059"/>
<keyword evidence="2" id="KW-1185">Reference proteome</keyword>